<dbReference type="InterPro" id="IPR023997">
    <property type="entry name" value="TonB-dep_OMP_SusC/RagA_CS"/>
</dbReference>
<keyword evidence="3 7" id="KW-1134">Transmembrane beta strand</keyword>
<name>A0A1M6KM47_REIAG</name>
<dbReference type="Proteomes" id="UP000184474">
    <property type="component" value="Unassembled WGS sequence"/>
</dbReference>
<evidence type="ECO:0000256" key="7">
    <source>
        <dbReference type="PROSITE-ProRule" id="PRU01360"/>
    </source>
</evidence>
<organism evidence="10 11">
    <name type="scientific">Reichenbachiella agariperforans</name>
    <dbReference type="NCBI Taxonomy" id="156994"/>
    <lineage>
        <taxon>Bacteria</taxon>
        <taxon>Pseudomonadati</taxon>
        <taxon>Bacteroidota</taxon>
        <taxon>Cytophagia</taxon>
        <taxon>Cytophagales</taxon>
        <taxon>Reichenbachiellaceae</taxon>
        <taxon>Reichenbachiella</taxon>
    </lineage>
</organism>
<keyword evidence="6 7" id="KW-0998">Cell outer membrane</keyword>
<feature type="domain" description="TonB-dependent receptor plug" evidence="9">
    <location>
        <begin position="115"/>
        <end position="252"/>
    </location>
</feature>
<dbReference type="SUPFAM" id="SSF49464">
    <property type="entry name" value="Carboxypeptidase regulatory domain-like"/>
    <property type="match status" value="1"/>
</dbReference>
<protein>
    <submittedName>
        <fullName evidence="10">TonB-linked outer membrane protein, SusC/RagA family</fullName>
    </submittedName>
</protein>
<evidence type="ECO:0000259" key="9">
    <source>
        <dbReference type="Pfam" id="PF07715"/>
    </source>
</evidence>
<keyword evidence="11" id="KW-1185">Reference proteome</keyword>
<dbReference type="SUPFAM" id="SSF56935">
    <property type="entry name" value="Porins"/>
    <property type="match status" value="1"/>
</dbReference>
<feature type="chain" id="PRO_5012500313" evidence="8">
    <location>
        <begin position="21"/>
        <end position="1030"/>
    </location>
</feature>
<dbReference type="InterPro" id="IPR036942">
    <property type="entry name" value="Beta-barrel_TonB_sf"/>
</dbReference>
<evidence type="ECO:0000313" key="10">
    <source>
        <dbReference type="EMBL" id="SHJ59999.1"/>
    </source>
</evidence>
<comment type="subcellular location">
    <subcellularLocation>
        <location evidence="1 7">Cell outer membrane</location>
        <topology evidence="1 7">Multi-pass membrane protein</topology>
    </subcellularLocation>
</comment>
<evidence type="ECO:0000256" key="3">
    <source>
        <dbReference type="ARBA" id="ARBA00022452"/>
    </source>
</evidence>
<evidence type="ECO:0000256" key="2">
    <source>
        <dbReference type="ARBA" id="ARBA00022448"/>
    </source>
</evidence>
<dbReference type="NCBIfam" id="TIGR04056">
    <property type="entry name" value="OMP_RagA_SusC"/>
    <property type="match status" value="1"/>
</dbReference>
<keyword evidence="8" id="KW-0732">Signal</keyword>
<dbReference type="Pfam" id="PF07715">
    <property type="entry name" value="Plug"/>
    <property type="match status" value="1"/>
</dbReference>
<feature type="signal peptide" evidence="8">
    <location>
        <begin position="1"/>
        <end position="20"/>
    </location>
</feature>
<dbReference type="AlphaFoldDB" id="A0A1M6KM47"/>
<proteinExistence type="inferred from homology"/>
<dbReference type="EMBL" id="FRAA01000001">
    <property type="protein sequence ID" value="SHJ59999.1"/>
    <property type="molecule type" value="Genomic_DNA"/>
</dbReference>
<dbReference type="Gene3D" id="2.170.130.10">
    <property type="entry name" value="TonB-dependent receptor, plug domain"/>
    <property type="match status" value="1"/>
</dbReference>
<evidence type="ECO:0000256" key="6">
    <source>
        <dbReference type="ARBA" id="ARBA00023237"/>
    </source>
</evidence>
<dbReference type="PROSITE" id="PS52016">
    <property type="entry name" value="TONB_DEPENDENT_REC_3"/>
    <property type="match status" value="1"/>
</dbReference>
<dbReference type="Gene3D" id="2.60.40.1120">
    <property type="entry name" value="Carboxypeptidase-like, regulatory domain"/>
    <property type="match status" value="1"/>
</dbReference>
<dbReference type="Gene3D" id="2.40.170.20">
    <property type="entry name" value="TonB-dependent receptor, beta-barrel domain"/>
    <property type="match status" value="1"/>
</dbReference>
<dbReference type="InterPro" id="IPR012910">
    <property type="entry name" value="Plug_dom"/>
</dbReference>
<dbReference type="Pfam" id="PF13715">
    <property type="entry name" value="CarbopepD_reg_2"/>
    <property type="match status" value="1"/>
</dbReference>
<keyword evidence="4 7" id="KW-0812">Transmembrane</keyword>
<dbReference type="InterPro" id="IPR023996">
    <property type="entry name" value="TonB-dep_OMP_SusC/RagA"/>
</dbReference>
<keyword evidence="5 7" id="KW-0472">Membrane</keyword>
<dbReference type="InterPro" id="IPR008969">
    <property type="entry name" value="CarboxyPept-like_regulatory"/>
</dbReference>
<reference evidence="11" key="1">
    <citation type="submission" date="2016-11" db="EMBL/GenBank/DDBJ databases">
        <authorList>
            <person name="Varghese N."/>
            <person name="Submissions S."/>
        </authorList>
    </citation>
    <scope>NUCLEOTIDE SEQUENCE [LARGE SCALE GENOMIC DNA]</scope>
    <source>
        <strain evidence="11">DSM 26134</strain>
    </source>
</reference>
<dbReference type="InterPro" id="IPR039426">
    <property type="entry name" value="TonB-dep_rcpt-like"/>
</dbReference>
<dbReference type="RefSeq" id="WP_084190319.1">
    <property type="nucleotide sequence ID" value="NZ_FRAA01000001.1"/>
</dbReference>
<dbReference type="GO" id="GO:0009279">
    <property type="term" value="C:cell outer membrane"/>
    <property type="evidence" value="ECO:0007669"/>
    <property type="project" value="UniProtKB-SubCell"/>
</dbReference>
<evidence type="ECO:0000256" key="4">
    <source>
        <dbReference type="ARBA" id="ARBA00022692"/>
    </source>
</evidence>
<comment type="similarity">
    <text evidence="7">Belongs to the TonB-dependent receptor family.</text>
</comment>
<evidence type="ECO:0000256" key="5">
    <source>
        <dbReference type="ARBA" id="ARBA00023136"/>
    </source>
</evidence>
<evidence type="ECO:0000313" key="11">
    <source>
        <dbReference type="Proteomes" id="UP000184474"/>
    </source>
</evidence>
<dbReference type="InterPro" id="IPR037066">
    <property type="entry name" value="Plug_dom_sf"/>
</dbReference>
<evidence type="ECO:0000256" key="1">
    <source>
        <dbReference type="ARBA" id="ARBA00004571"/>
    </source>
</evidence>
<accession>A0A1M6KM47</accession>
<dbReference type="STRING" id="156994.SAMN04488028_101629"/>
<keyword evidence="2 7" id="KW-0813">Transport</keyword>
<dbReference type="NCBIfam" id="TIGR04057">
    <property type="entry name" value="SusC_RagA_signa"/>
    <property type="match status" value="1"/>
</dbReference>
<evidence type="ECO:0000256" key="8">
    <source>
        <dbReference type="SAM" id="SignalP"/>
    </source>
</evidence>
<gene>
    <name evidence="10" type="ORF">SAMN04488028_101629</name>
</gene>
<sequence length="1030" mass="110767">MIKRILILSLALCTTLFVQAQTRTVSGKVTDSADGAALPGVNVLVKGSSNGTVTDIEGAYSVEVSDLDVLVFSFIGYLTAEQPVGAKTVLDLGMEPDVEQLDEVVVTALGISRDKKSLTYAAQEVDGEELTKVKDANFMNSLTGKAAGVFVNRSGSGVGGSTRVVLRGNSSTRNNSVLYVIDGVPMNNFSPSQPSDVWGQNFGVAGSAGTGGAGRDGGDGVANINPEDIESINVLKGASAAALYGSQAANGVILITTKRGKAGKVSVSASSNFTSESVLMMPEMQFNYGQTSAGALDSWGGSVDAKDHVSDFFDNGKTWINTVSVAGGNEMAQTYFSYANTDSKGIIPSNELQKHNVTFKESLSLWQDRLKMDGGVSLITQSTNNRANSGMYFNPLTGLYFFPRGLDFDEYKNNYETFDANRNFNTQNWVNNIDVQQNPYWILNRNQNEDSRNRVIGNIGATLKIVEGLTFRVRGNIDKSVDRYEQRVHASTQATLSDINGRYVQQNAEATQMYGDALLMYNKTFEKFSVSATVGTSITDSEVKTQFFDSKGGDDIRNEGIEGLFYANTFNIQNIAIGGTALFNEGGSHSQLQSVFGSLNLGYNGMLFLDVTGRNDWSSTLPDTDFFYPSVGLTAVISEMVDISSVDLLKVRASFAQVGNAVNAYDLTSGSFNSIIPYGTVTTPTSRVEPGQTLNPEMQNSFEVGAEVSVLDQRVSLDVAYYNTVTENQRIPIVAPASKGGGFFYINGGEIVNKGVEAALTVVPVSTENFTWTSTLNFTKNINEVKALPSELEDGRLQLTAPGVNSYAMMLTEGSQFGDIYGQKFARNEDGVIIVDADGRPQVQEGGLDYVGNPNPDYMWGWNNNFNYKGISLGFLVDARIGGEVMSITEAMNDLYGVSKATGDARDAGGVDMKAVYADGTAYSGLLPAQEFYTTVGGRAGITEQYVYSATNIRLREMSIGYSLPSTVMEKLGPIKTAKLSLIGRNLFFLKNDAPFDPDVSMSTGTGLQGVHVFGLPSTRSIGFNLSLTL</sequence>